<protein>
    <submittedName>
        <fullName evidence="2">Uncharacterized protein</fullName>
    </submittedName>
</protein>
<evidence type="ECO:0000313" key="2">
    <source>
        <dbReference type="EMBL" id="EME76754.1"/>
    </source>
</evidence>
<dbReference type="KEGG" id="pfj:MYCFIDRAFT_205581"/>
<dbReference type="AlphaFoldDB" id="M2ZCE4"/>
<sequence length="134" mass="15541">MTQSTARAKSDMSLIKKSCLLFVDGENHGAHIHRANAESKSPSIHTQHRWRDLGHAQDQGFTRAHRHEQCKDSDTRHGRRTGQRRYSIRPGRASRNLRLCFYKTKRRHRRAWANSNTSCTIKDLKAFATSYDNP</sequence>
<feature type="region of interest" description="Disordered" evidence="1">
    <location>
        <begin position="61"/>
        <end position="89"/>
    </location>
</feature>
<gene>
    <name evidence="2" type="ORF">MYCFIDRAFT_205581</name>
</gene>
<evidence type="ECO:0000256" key="1">
    <source>
        <dbReference type="SAM" id="MobiDB-lite"/>
    </source>
</evidence>
<keyword evidence="3" id="KW-1185">Reference proteome</keyword>
<feature type="non-terminal residue" evidence="2">
    <location>
        <position position="134"/>
    </location>
</feature>
<dbReference type="Proteomes" id="UP000016932">
    <property type="component" value="Unassembled WGS sequence"/>
</dbReference>
<dbReference type="GeneID" id="19336406"/>
<proteinExistence type="predicted"/>
<feature type="compositionally biased region" description="Basic residues" evidence="1">
    <location>
        <begin position="77"/>
        <end position="87"/>
    </location>
</feature>
<feature type="compositionally biased region" description="Basic and acidic residues" evidence="1">
    <location>
        <begin position="67"/>
        <end position="76"/>
    </location>
</feature>
<organism evidence="2 3">
    <name type="scientific">Pseudocercospora fijiensis (strain CIRAD86)</name>
    <name type="common">Black leaf streak disease fungus</name>
    <name type="synonym">Mycosphaerella fijiensis</name>
    <dbReference type="NCBI Taxonomy" id="383855"/>
    <lineage>
        <taxon>Eukaryota</taxon>
        <taxon>Fungi</taxon>
        <taxon>Dikarya</taxon>
        <taxon>Ascomycota</taxon>
        <taxon>Pezizomycotina</taxon>
        <taxon>Dothideomycetes</taxon>
        <taxon>Dothideomycetidae</taxon>
        <taxon>Mycosphaerellales</taxon>
        <taxon>Mycosphaerellaceae</taxon>
        <taxon>Pseudocercospora</taxon>
    </lineage>
</organism>
<name>M2ZCE4_PSEFD</name>
<accession>M2ZCE4</accession>
<reference evidence="2 3" key="1">
    <citation type="journal article" date="2012" name="PLoS Pathog.">
        <title>Diverse lifestyles and strategies of plant pathogenesis encoded in the genomes of eighteen Dothideomycetes fungi.</title>
        <authorList>
            <person name="Ohm R.A."/>
            <person name="Feau N."/>
            <person name="Henrissat B."/>
            <person name="Schoch C.L."/>
            <person name="Horwitz B.A."/>
            <person name="Barry K.W."/>
            <person name="Condon B.J."/>
            <person name="Copeland A.C."/>
            <person name="Dhillon B."/>
            <person name="Glaser F."/>
            <person name="Hesse C.N."/>
            <person name="Kosti I."/>
            <person name="LaButti K."/>
            <person name="Lindquist E.A."/>
            <person name="Lucas S."/>
            <person name="Salamov A.A."/>
            <person name="Bradshaw R.E."/>
            <person name="Ciuffetti L."/>
            <person name="Hamelin R.C."/>
            <person name="Kema G.H.J."/>
            <person name="Lawrence C."/>
            <person name="Scott J.A."/>
            <person name="Spatafora J.W."/>
            <person name="Turgeon B.G."/>
            <person name="de Wit P.J.G.M."/>
            <person name="Zhong S."/>
            <person name="Goodwin S.B."/>
            <person name="Grigoriev I.V."/>
        </authorList>
    </citation>
    <scope>NUCLEOTIDE SEQUENCE [LARGE SCALE GENOMIC DNA]</scope>
    <source>
        <strain evidence="2 3">CIRAD86</strain>
    </source>
</reference>
<dbReference type="VEuPathDB" id="FungiDB:MYCFIDRAFT_205581"/>
<dbReference type="RefSeq" id="XP_007932667.1">
    <property type="nucleotide sequence ID" value="XM_007934476.1"/>
</dbReference>
<evidence type="ECO:0000313" key="3">
    <source>
        <dbReference type="Proteomes" id="UP000016932"/>
    </source>
</evidence>
<dbReference type="EMBL" id="KB446576">
    <property type="protein sequence ID" value="EME76754.1"/>
    <property type="molecule type" value="Genomic_DNA"/>
</dbReference>
<dbReference type="HOGENOM" id="CLU_1901272_0_0_1"/>